<feature type="domain" description="Amidohydrolase-related" evidence="9">
    <location>
        <begin position="57"/>
        <end position="382"/>
    </location>
</feature>
<name>A0A3C1KQP4_9GAMM</name>
<dbReference type="GO" id="GO:0006046">
    <property type="term" value="P:N-acetylglucosamine catabolic process"/>
    <property type="evidence" value="ECO:0007669"/>
    <property type="project" value="TreeGrafter"/>
</dbReference>
<evidence type="ECO:0000256" key="6">
    <source>
        <dbReference type="PIRSR" id="PIRSR038994-1"/>
    </source>
</evidence>
<dbReference type="PIRSF" id="PIRSF038994">
    <property type="entry name" value="NagA"/>
    <property type="match status" value="1"/>
</dbReference>
<evidence type="ECO:0000256" key="2">
    <source>
        <dbReference type="ARBA" id="ARBA00022723"/>
    </source>
</evidence>
<evidence type="ECO:0000256" key="1">
    <source>
        <dbReference type="ARBA" id="ARBA00010716"/>
    </source>
</evidence>
<dbReference type="Pfam" id="PF01979">
    <property type="entry name" value="Amidohydro_1"/>
    <property type="match status" value="1"/>
</dbReference>
<reference evidence="10 11" key="1">
    <citation type="journal article" date="2018" name="Nat. Biotechnol.">
        <title>A standardized bacterial taxonomy based on genome phylogeny substantially revises the tree of life.</title>
        <authorList>
            <person name="Parks D.H."/>
            <person name="Chuvochina M."/>
            <person name="Waite D.W."/>
            <person name="Rinke C."/>
            <person name="Skarshewski A."/>
            <person name="Chaumeil P.A."/>
            <person name="Hugenholtz P."/>
        </authorList>
    </citation>
    <scope>NUCLEOTIDE SEQUENCE [LARGE SCALE GENOMIC DNA]</scope>
    <source>
        <strain evidence="10">UBA9158</strain>
    </source>
</reference>
<dbReference type="AlphaFoldDB" id="A0A3C1KQP4"/>
<dbReference type="Gene3D" id="3.20.20.140">
    <property type="entry name" value="Metal-dependent hydrolases"/>
    <property type="match status" value="1"/>
</dbReference>
<feature type="binding site" evidence="7">
    <location>
        <begin position="313"/>
        <end position="315"/>
    </location>
    <ligand>
        <name>substrate</name>
    </ligand>
</feature>
<feature type="binding site" evidence="8">
    <location>
        <position position="222"/>
    </location>
    <ligand>
        <name>Zn(2+)</name>
        <dbReference type="ChEBI" id="CHEBI:29105"/>
    </ligand>
</feature>
<keyword evidence="4 5" id="KW-0119">Carbohydrate metabolism</keyword>
<dbReference type="Gene3D" id="2.30.40.10">
    <property type="entry name" value="Urease, subunit C, domain 1"/>
    <property type="match status" value="1"/>
</dbReference>
<protein>
    <submittedName>
        <fullName evidence="10">N-acetylglucosamine-6-phosphate deacetylase</fullName>
    </submittedName>
</protein>
<dbReference type="EMBL" id="DMND01000201">
    <property type="protein sequence ID" value="HAN28985.1"/>
    <property type="molecule type" value="Genomic_DNA"/>
</dbReference>
<evidence type="ECO:0000256" key="3">
    <source>
        <dbReference type="ARBA" id="ARBA00022801"/>
    </source>
</evidence>
<evidence type="ECO:0000256" key="8">
    <source>
        <dbReference type="PIRSR" id="PIRSR038994-3"/>
    </source>
</evidence>
<evidence type="ECO:0000313" key="11">
    <source>
        <dbReference type="Proteomes" id="UP000259273"/>
    </source>
</evidence>
<feature type="binding site" evidence="7">
    <location>
        <position position="233"/>
    </location>
    <ligand>
        <name>substrate</name>
    </ligand>
</feature>
<dbReference type="STRING" id="1121937.GCA_000423125_01643"/>
<dbReference type="InterPro" id="IPR032466">
    <property type="entry name" value="Metal_Hydrolase"/>
</dbReference>
<feature type="binding site" evidence="8">
    <location>
        <position position="137"/>
    </location>
    <ligand>
        <name>Zn(2+)</name>
        <dbReference type="ChEBI" id="CHEBI:29105"/>
    </ligand>
</feature>
<feature type="active site" description="Proton donor/acceptor" evidence="6">
    <location>
        <position position="280"/>
    </location>
</feature>
<dbReference type="InterPro" id="IPR003764">
    <property type="entry name" value="GlcNAc_6-P_deAcase"/>
</dbReference>
<feature type="binding site" evidence="7">
    <location>
        <position position="257"/>
    </location>
    <ligand>
        <name>substrate</name>
    </ligand>
</feature>
<feature type="binding site" evidence="7">
    <location>
        <begin position="225"/>
        <end position="226"/>
    </location>
    <ligand>
        <name>substrate</name>
    </ligand>
</feature>
<dbReference type="GO" id="GO:0008448">
    <property type="term" value="F:N-acetylglucosamine-6-phosphate deacetylase activity"/>
    <property type="evidence" value="ECO:0007669"/>
    <property type="project" value="InterPro"/>
</dbReference>
<dbReference type="PANTHER" id="PTHR11113:SF14">
    <property type="entry name" value="N-ACETYLGLUCOSAMINE-6-PHOSPHATE DEACETYLASE"/>
    <property type="match status" value="1"/>
</dbReference>
<feature type="binding site" evidence="8">
    <location>
        <position position="201"/>
    </location>
    <ligand>
        <name>Zn(2+)</name>
        <dbReference type="ChEBI" id="CHEBI:29105"/>
    </ligand>
</feature>
<dbReference type="GO" id="GO:0046872">
    <property type="term" value="F:metal ion binding"/>
    <property type="evidence" value="ECO:0007669"/>
    <property type="project" value="UniProtKB-KW"/>
</dbReference>
<dbReference type="PANTHER" id="PTHR11113">
    <property type="entry name" value="N-ACETYLGLUCOSAMINE-6-PHOSPHATE DEACETYLASE"/>
    <property type="match status" value="1"/>
</dbReference>
<comment type="cofactor">
    <cofactor evidence="8">
        <name>a divalent metal cation</name>
        <dbReference type="ChEBI" id="CHEBI:60240"/>
    </cofactor>
    <text evidence="8">Binds 1 divalent metal cation per subunit.</text>
</comment>
<comment type="caution">
    <text evidence="10">The sequence shown here is derived from an EMBL/GenBank/DDBJ whole genome shotgun (WGS) entry which is preliminary data.</text>
</comment>
<keyword evidence="3 5" id="KW-0378">Hydrolase</keyword>
<proteinExistence type="inferred from homology"/>
<feature type="binding site" evidence="7">
    <location>
        <position position="148"/>
    </location>
    <ligand>
        <name>substrate</name>
    </ligand>
</feature>
<dbReference type="NCBIfam" id="TIGR00221">
    <property type="entry name" value="nagA"/>
    <property type="match status" value="1"/>
</dbReference>
<comment type="similarity">
    <text evidence="1 5">Belongs to the metallo-dependent hydrolases superfamily. NagA family.</text>
</comment>
<evidence type="ECO:0000256" key="5">
    <source>
        <dbReference type="PIRNR" id="PIRNR038994"/>
    </source>
</evidence>
<dbReference type="SUPFAM" id="SSF51556">
    <property type="entry name" value="Metallo-dependent hydrolases"/>
    <property type="match status" value="1"/>
</dbReference>
<dbReference type="Proteomes" id="UP000259273">
    <property type="component" value="Unassembled WGS sequence"/>
</dbReference>
<keyword evidence="2 8" id="KW-0479">Metal-binding</keyword>
<sequence length="391" mass="40889">MGTATADRAISAPRLFDGEKWHDDSALLLAGEHVAGVLPRASLPSTLPCETLRKGTLAPGFVDLQANGGGGLLFNNAPTVETVLHMTSSHRRCGTTALLPTLLSDTASVMRAGADAVRAAQACGEAAAAGVLGLHIEGPFFAPSRRGTHRGDRLRSCSAEDIAWLSSLSDLHCLLTVAPEVMAPGQIRQLCTAGLTVFAGHSDASYEAVQAARGEGLNGFTHLFNAMSPLSAREPGVTGAALDGTPDWLGIIADGHHVHPASIRIAQRCASPGRLFLVSDAMATVGGGQHWFTLYGERIVQRNGRLINAEGALAGSAIGLVDAVRYCHDVVGLALDECLRMASRYPARVVGDKTRGHLQPGARADMVLLGTTLEVAATWLGGVRQDHATLR</sequence>
<evidence type="ECO:0000313" key="10">
    <source>
        <dbReference type="EMBL" id="HAN28985.1"/>
    </source>
</evidence>
<accession>A0A3C1KQP4</accession>
<evidence type="ECO:0000256" key="4">
    <source>
        <dbReference type="ARBA" id="ARBA00023277"/>
    </source>
</evidence>
<gene>
    <name evidence="10" type="primary">nagA</name>
    <name evidence="10" type="ORF">DCP75_14930</name>
</gene>
<evidence type="ECO:0000256" key="7">
    <source>
        <dbReference type="PIRSR" id="PIRSR038994-2"/>
    </source>
</evidence>
<dbReference type="SUPFAM" id="SSF51338">
    <property type="entry name" value="Composite domain of metallo-dependent hydrolases"/>
    <property type="match status" value="1"/>
</dbReference>
<organism evidence="10 11">
    <name type="scientific">Haliea salexigens</name>
    <dbReference type="NCBI Taxonomy" id="287487"/>
    <lineage>
        <taxon>Bacteria</taxon>
        <taxon>Pseudomonadati</taxon>
        <taxon>Pseudomonadota</taxon>
        <taxon>Gammaproteobacteria</taxon>
        <taxon>Cellvibrionales</taxon>
        <taxon>Halieaceae</taxon>
        <taxon>Haliea</taxon>
    </lineage>
</organism>
<dbReference type="InterPro" id="IPR006680">
    <property type="entry name" value="Amidohydro-rel"/>
</dbReference>
<dbReference type="InterPro" id="IPR011059">
    <property type="entry name" value="Metal-dep_hydrolase_composite"/>
</dbReference>
<evidence type="ECO:0000259" key="9">
    <source>
        <dbReference type="Pfam" id="PF01979"/>
    </source>
</evidence>